<proteinExistence type="predicted"/>
<keyword evidence="3" id="KW-1185">Reference proteome</keyword>
<evidence type="ECO:0000256" key="1">
    <source>
        <dbReference type="SAM" id="MobiDB-lite"/>
    </source>
</evidence>
<dbReference type="eggNOG" id="COG3747">
    <property type="taxonomic scope" value="Bacteria"/>
</dbReference>
<evidence type="ECO:0000313" key="2">
    <source>
        <dbReference type="EMBL" id="CCO12716.2"/>
    </source>
</evidence>
<dbReference type="STRING" id="1234679.BN424_3295"/>
<dbReference type="Pfam" id="PF05119">
    <property type="entry name" value="Terminase_4"/>
    <property type="match status" value="1"/>
</dbReference>
<feature type="region of interest" description="Disordered" evidence="1">
    <location>
        <begin position="1"/>
        <end position="42"/>
    </location>
</feature>
<gene>
    <name evidence="2" type="ORF">BN424_3295</name>
</gene>
<evidence type="ECO:0000313" key="3">
    <source>
        <dbReference type="Proteomes" id="UP000000212"/>
    </source>
</evidence>
<protein>
    <submittedName>
        <fullName evidence="2">Phage terminase, small subunit, P27 family</fullName>
    </submittedName>
</protein>
<dbReference type="Proteomes" id="UP000000212">
    <property type="component" value="Chromosome"/>
</dbReference>
<feature type="compositionally biased region" description="Basic and acidic residues" evidence="1">
    <location>
        <begin position="21"/>
        <end position="42"/>
    </location>
</feature>
<dbReference type="OrthoDB" id="6010489at2"/>
<dbReference type="AlphaFoldDB" id="K8EVJ2"/>
<dbReference type="NCBIfam" id="TIGR01558">
    <property type="entry name" value="sm_term_P27"/>
    <property type="match status" value="1"/>
</dbReference>
<sequence>MAGRNKQPISLVEHKGKKHLTKEEIKKRKEEELVAPNDKVEPPDYLPARLKKRFKEISEELIKIGIMSNLDNEALARYLVSEDTYQRLSKKMVREDALDDLEAFDKISKTQERMFKQARAAATDLGLTISSRCKLIVPKKPDEKPITPEEKLFGGILG</sequence>
<dbReference type="EMBL" id="HE999757">
    <property type="protein sequence ID" value="CCO12716.2"/>
    <property type="molecule type" value="Genomic_DNA"/>
</dbReference>
<dbReference type="InterPro" id="IPR006448">
    <property type="entry name" value="Phage_term_ssu_P27"/>
</dbReference>
<name>K8EVJ2_CARML</name>
<accession>K8EVJ2</accession>
<dbReference type="KEGG" id="cml:BN424_3295"/>
<dbReference type="HOGENOM" id="CLU_107958_1_0_9"/>
<reference evidence="3" key="1">
    <citation type="journal article" date="2013" name="Genome Announc.">
        <title>Complete Chromosome Sequence of Carnobacterium maltaromaticum LMA 28.</title>
        <authorList>
            <person name="Cailliez-Grimal C."/>
            <person name="Chaillou S."/>
            <person name="Anba-Mondoloni J."/>
            <person name="Loux V."/>
            <person name="Afzal M.I."/>
            <person name="Rahman A."/>
            <person name="Kergourlay G."/>
            <person name="Champomier-Verges M.C."/>
            <person name="Zagorec M."/>
            <person name="Dalgaard P."/>
            <person name="Leisner J.J."/>
            <person name="Prevost H."/>
            <person name="Revol-Junelles A.M."/>
            <person name="Borges F."/>
        </authorList>
    </citation>
    <scope>NUCLEOTIDE SEQUENCE</scope>
    <source>
        <strain evidence="3">LMA28</strain>
    </source>
</reference>
<organism evidence="2 3">
    <name type="scientific">Carnobacterium maltaromaticum LMA28</name>
    <dbReference type="NCBI Taxonomy" id="1234679"/>
    <lineage>
        <taxon>Bacteria</taxon>
        <taxon>Bacillati</taxon>
        <taxon>Bacillota</taxon>
        <taxon>Bacilli</taxon>
        <taxon>Lactobacillales</taxon>
        <taxon>Carnobacteriaceae</taxon>
        <taxon>Carnobacterium</taxon>
    </lineage>
</organism>
<dbReference type="RefSeq" id="WP_016356663.1">
    <property type="nucleotide sequence ID" value="NC_019425.2"/>
</dbReference>